<proteinExistence type="predicted"/>
<reference evidence="1 2" key="1">
    <citation type="journal article" date="2018" name="Science">
        <title>The opium poppy genome and morphinan production.</title>
        <authorList>
            <person name="Guo L."/>
            <person name="Winzer T."/>
            <person name="Yang X."/>
            <person name="Li Y."/>
            <person name="Ning Z."/>
            <person name="He Z."/>
            <person name="Teodor R."/>
            <person name="Lu Y."/>
            <person name="Bowser T.A."/>
            <person name="Graham I.A."/>
            <person name="Ye K."/>
        </authorList>
    </citation>
    <scope>NUCLEOTIDE SEQUENCE [LARGE SCALE GENOMIC DNA]</scope>
    <source>
        <strain evidence="2">cv. HN1</strain>
        <tissue evidence="1">Leaves</tissue>
    </source>
</reference>
<organism evidence="1 2">
    <name type="scientific">Papaver somniferum</name>
    <name type="common">Opium poppy</name>
    <dbReference type="NCBI Taxonomy" id="3469"/>
    <lineage>
        <taxon>Eukaryota</taxon>
        <taxon>Viridiplantae</taxon>
        <taxon>Streptophyta</taxon>
        <taxon>Embryophyta</taxon>
        <taxon>Tracheophyta</taxon>
        <taxon>Spermatophyta</taxon>
        <taxon>Magnoliopsida</taxon>
        <taxon>Ranunculales</taxon>
        <taxon>Papaveraceae</taxon>
        <taxon>Papaveroideae</taxon>
        <taxon>Papaver</taxon>
    </lineage>
</organism>
<sequence length="151" mass="16732">MVACIVSRTILDSLTREVKEVGPDGKKDTKVACTSLVQLNFCDQRGSHFSSRKAGLGMARQTNTSHGTWRGPLRFFQYFQGKGIDAAEVAEKQALSTSSKTATKMVSDRHLQKKCSCLILKKAAESNHSGRPKLKNWTKYQTLCNGSKSKY</sequence>
<dbReference type="AlphaFoldDB" id="A0A4Y7L1S3"/>
<dbReference type="Gramene" id="RZC79126">
    <property type="protein sequence ID" value="RZC79126"/>
    <property type="gene ID" value="C5167_003356"/>
</dbReference>
<protein>
    <submittedName>
        <fullName evidence="1">Uncharacterized protein</fullName>
    </submittedName>
</protein>
<dbReference type="EMBL" id="CM010723">
    <property type="protein sequence ID" value="RZC79126.1"/>
    <property type="molecule type" value="Genomic_DNA"/>
</dbReference>
<evidence type="ECO:0000313" key="1">
    <source>
        <dbReference type="EMBL" id="RZC79126.1"/>
    </source>
</evidence>
<keyword evidence="2" id="KW-1185">Reference proteome</keyword>
<gene>
    <name evidence="1" type="ORF">C5167_003356</name>
</gene>
<dbReference type="Proteomes" id="UP000316621">
    <property type="component" value="Chromosome 9"/>
</dbReference>
<accession>A0A4Y7L1S3</accession>
<name>A0A4Y7L1S3_PAPSO</name>
<evidence type="ECO:0000313" key="2">
    <source>
        <dbReference type="Proteomes" id="UP000316621"/>
    </source>
</evidence>